<evidence type="ECO:0000256" key="1">
    <source>
        <dbReference type="ARBA" id="ARBA00004370"/>
    </source>
</evidence>
<proteinExistence type="inferred from homology"/>
<dbReference type="InterPro" id="IPR011012">
    <property type="entry name" value="Longin-like_dom_sf"/>
</dbReference>
<dbReference type="CDD" id="cd14824">
    <property type="entry name" value="Longin"/>
    <property type="match status" value="1"/>
</dbReference>
<evidence type="ECO:0000256" key="4">
    <source>
        <dbReference type="SAM" id="Phobius"/>
    </source>
</evidence>
<feature type="domain" description="Longin" evidence="5">
    <location>
        <begin position="42"/>
        <end position="162"/>
    </location>
</feature>
<keyword evidence="3 4" id="KW-0472">Membrane</keyword>
<dbReference type="InterPro" id="IPR044783">
    <property type="entry name" value="PHYL"/>
</dbReference>
<dbReference type="SMART" id="SM01270">
    <property type="entry name" value="Longin"/>
    <property type="match status" value="1"/>
</dbReference>
<evidence type="ECO:0000256" key="2">
    <source>
        <dbReference type="ARBA" id="ARBA00008025"/>
    </source>
</evidence>
<keyword evidence="7" id="KW-1185">Reference proteome</keyword>
<evidence type="ECO:0000259" key="5">
    <source>
        <dbReference type="PROSITE" id="PS50859"/>
    </source>
</evidence>
<dbReference type="PANTHER" id="PTHR47461:SF1">
    <property type="entry name" value="PHYTOLONGIN PHYL1.2"/>
    <property type="match status" value="1"/>
</dbReference>
<feature type="transmembrane region" description="Helical" evidence="4">
    <location>
        <begin position="329"/>
        <end position="348"/>
    </location>
</feature>
<gene>
    <name evidence="6" type="ORF">CSSPJE1EN1_LOCUS11440</name>
</gene>
<dbReference type="SUPFAM" id="SSF64356">
    <property type="entry name" value="SNARE-like"/>
    <property type="match status" value="1"/>
</dbReference>
<accession>A0ABP0WKS0</accession>
<organism evidence="6 7">
    <name type="scientific">Sphagnum jensenii</name>
    <dbReference type="NCBI Taxonomy" id="128206"/>
    <lineage>
        <taxon>Eukaryota</taxon>
        <taxon>Viridiplantae</taxon>
        <taxon>Streptophyta</taxon>
        <taxon>Embryophyta</taxon>
        <taxon>Bryophyta</taxon>
        <taxon>Sphagnophytina</taxon>
        <taxon>Sphagnopsida</taxon>
        <taxon>Sphagnales</taxon>
        <taxon>Sphagnaceae</taxon>
        <taxon>Sphagnum</taxon>
    </lineage>
</organism>
<evidence type="ECO:0000313" key="6">
    <source>
        <dbReference type="EMBL" id="CAK9265962.1"/>
    </source>
</evidence>
<dbReference type="Pfam" id="PF13774">
    <property type="entry name" value="Longin"/>
    <property type="match status" value="1"/>
</dbReference>
<evidence type="ECO:0000313" key="7">
    <source>
        <dbReference type="Proteomes" id="UP001497444"/>
    </source>
</evidence>
<dbReference type="PANTHER" id="PTHR47461">
    <property type="entry name" value="PHYTOLONGIN PHYL1.2"/>
    <property type="match status" value="1"/>
</dbReference>
<keyword evidence="4" id="KW-0812">Transmembrane</keyword>
<dbReference type="InterPro" id="IPR010908">
    <property type="entry name" value="Longin_dom"/>
</dbReference>
<dbReference type="Proteomes" id="UP001497444">
    <property type="component" value="Chromosome 18"/>
</dbReference>
<dbReference type="EMBL" id="OZ020113">
    <property type="protein sequence ID" value="CAK9265962.1"/>
    <property type="molecule type" value="Genomic_DNA"/>
</dbReference>
<dbReference type="PROSITE" id="PS50859">
    <property type="entry name" value="LONGIN"/>
    <property type="match status" value="1"/>
</dbReference>
<dbReference type="Gene3D" id="3.30.450.50">
    <property type="entry name" value="Longin domain"/>
    <property type="match status" value="1"/>
</dbReference>
<name>A0ABP0WKS0_9BRYO</name>
<comment type="similarity">
    <text evidence="2">Belongs to the synaptobrevin family.</text>
</comment>
<reference evidence="6" key="1">
    <citation type="submission" date="2024-02" db="EMBL/GenBank/DDBJ databases">
        <authorList>
            <consortium name="ELIXIR-Norway"/>
            <consortium name="Elixir Norway"/>
        </authorList>
    </citation>
    <scope>NUCLEOTIDE SEQUENCE</scope>
</reference>
<comment type="subcellular location">
    <subcellularLocation>
        <location evidence="1">Membrane</location>
    </subcellularLocation>
</comment>
<sequence>MSFRCVFMEEENQGGGGGGGGKSILPPDMVVSSSSSSLLTNLVYYASVAKGSTIIVAHENSSSGTSDITSIAVECLKNVPSFHSRFTYSTNQRILACLMEGAFTYSAIVDASLGKCRAFAFLEQVRVEFKTLLQRKGMQLDVEGPLDDDGSKCLNVHFSPVLHSLVQPLVGVPWNDGQKVEEQDALVHHQNSGDDIHDNDTYRELSVPKISTLDHNNHVVVPGAVAAAEWEEHSSPEKRNREKKWCRLSSLFPFKGKGVKANKNKVKDQVFPKENMLENSGKAFDKDHELDIMVESGSAQGSGHNLERSSNRHRVQQLVRRTWSWKVKLVLAVDIVFCIILFVIWLVICKGFHCVR</sequence>
<keyword evidence="4" id="KW-1133">Transmembrane helix</keyword>
<evidence type="ECO:0000256" key="3">
    <source>
        <dbReference type="ARBA" id="ARBA00023136"/>
    </source>
</evidence>
<protein>
    <recommendedName>
        <fullName evidence="5">Longin domain-containing protein</fullName>
    </recommendedName>
</protein>